<dbReference type="OrthoDB" id="9814523at2"/>
<comment type="similarity">
    <text evidence="2 6">Belongs to the sodium:solute symporter (SSF) (TC 2.A.21) family.</text>
</comment>
<evidence type="ECO:0000256" key="3">
    <source>
        <dbReference type="ARBA" id="ARBA00022692"/>
    </source>
</evidence>
<keyword evidence="5 7" id="KW-0472">Membrane</keyword>
<dbReference type="GO" id="GO:0005886">
    <property type="term" value="C:plasma membrane"/>
    <property type="evidence" value="ECO:0007669"/>
    <property type="project" value="TreeGrafter"/>
</dbReference>
<dbReference type="PANTHER" id="PTHR11819">
    <property type="entry name" value="SOLUTE CARRIER FAMILY 5"/>
    <property type="match status" value="1"/>
</dbReference>
<dbReference type="KEGG" id="fek:C1H87_08930"/>
<feature type="transmembrane region" description="Helical" evidence="7">
    <location>
        <begin position="45"/>
        <end position="64"/>
    </location>
</feature>
<feature type="transmembrane region" description="Helical" evidence="7">
    <location>
        <begin position="455"/>
        <end position="476"/>
    </location>
</feature>
<feature type="transmembrane region" description="Helical" evidence="7">
    <location>
        <begin position="186"/>
        <end position="204"/>
    </location>
</feature>
<dbReference type="EMBL" id="CP025791">
    <property type="protein sequence ID" value="AUP78816.1"/>
    <property type="molecule type" value="Genomic_DNA"/>
</dbReference>
<feature type="transmembrane region" description="Helical" evidence="7">
    <location>
        <begin position="154"/>
        <end position="174"/>
    </location>
</feature>
<keyword evidence="9" id="KW-1185">Reference proteome</keyword>
<feature type="transmembrane region" description="Helical" evidence="7">
    <location>
        <begin position="277"/>
        <end position="303"/>
    </location>
</feature>
<feature type="transmembrane region" description="Helical" evidence="7">
    <location>
        <begin position="407"/>
        <end position="425"/>
    </location>
</feature>
<dbReference type="PROSITE" id="PS50283">
    <property type="entry name" value="NA_SOLUT_SYMP_3"/>
    <property type="match status" value="1"/>
</dbReference>
<keyword evidence="4 7" id="KW-1133">Transmembrane helix</keyword>
<keyword evidence="3 7" id="KW-0812">Transmembrane</keyword>
<feature type="transmembrane region" description="Helical" evidence="7">
    <location>
        <begin position="6"/>
        <end position="24"/>
    </location>
</feature>
<dbReference type="GO" id="GO:0005412">
    <property type="term" value="F:D-glucose:sodium symporter activity"/>
    <property type="evidence" value="ECO:0007669"/>
    <property type="project" value="TreeGrafter"/>
</dbReference>
<gene>
    <name evidence="8" type="ORF">C1H87_08930</name>
</gene>
<feature type="transmembrane region" description="Helical" evidence="7">
    <location>
        <begin position="488"/>
        <end position="510"/>
    </location>
</feature>
<feature type="transmembrane region" description="Helical" evidence="7">
    <location>
        <begin position="516"/>
        <end position="536"/>
    </location>
</feature>
<evidence type="ECO:0000256" key="5">
    <source>
        <dbReference type="ARBA" id="ARBA00023136"/>
    </source>
</evidence>
<accession>A0A2K9PP53</accession>
<dbReference type="NCBIfam" id="TIGR00813">
    <property type="entry name" value="sss"/>
    <property type="match status" value="1"/>
</dbReference>
<dbReference type="RefSeq" id="WP_102755471.1">
    <property type="nucleotide sequence ID" value="NZ_CP025791.1"/>
</dbReference>
<dbReference type="PANTHER" id="PTHR11819:SF195">
    <property type="entry name" value="SODIUM_GLUCOSE COTRANSPORTER 4"/>
    <property type="match status" value="1"/>
</dbReference>
<organism evidence="8 9">
    <name type="scientific">Flavivirga eckloniae</name>
    <dbReference type="NCBI Taxonomy" id="1803846"/>
    <lineage>
        <taxon>Bacteria</taxon>
        <taxon>Pseudomonadati</taxon>
        <taxon>Bacteroidota</taxon>
        <taxon>Flavobacteriia</taxon>
        <taxon>Flavobacteriales</taxon>
        <taxon>Flavobacteriaceae</taxon>
        <taxon>Flavivirga</taxon>
    </lineage>
</organism>
<sequence>MFLSSLDLIVLFVYLFGIIGYGLWMSRAKHKKASDYFLASKSLPWWIVGGSLIASNISAEQILGTNGSGYAIGLAIGGYELMSALTLILVAKYLLPIFLEKKIYSIPQFLKNRFDNRVRICFSFILIILYIFVNISSIFYLGGLAIENLTGLPILIGVLGLVIYSASFSIFGGLKAVVWTDVIQAVVLLVGGLIAAGAALYTLGDGSLLNGVTNLYRFAPERFDMILDKGHKYFNDVPGISVLVGGMWITNIYYWGGNQFIIQRALAAKNIKQAQKGVASAALLKILMPVIAVIPGMAAYALQADIGKPDEAFPWVLSQLVPIGIKGLVFAALVAAIGSSISSLVNSVSTIATLDIYKPIFKKNATETHLVKVGKITAAAALLVGMLVAPLLGMLELDQAFQFIQEFTGFISPGAFVAIIFGMFWKRTSAKAALWVALLCIPLSIGLFIMGDIPFFYRMTISFVVLSTLIVTLSYLDPTHSVDRKVDLRPAYVILGAMLIISIPFIIRIFTEDILLPIWIGALFLFMNGTCLYFIFTNKANNRKAIFLSQRIFKTDISFNIMAYVIIVILACIYGFLW</sequence>
<dbReference type="InterPro" id="IPR001734">
    <property type="entry name" value="Na/solute_symporter"/>
</dbReference>
<feature type="transmembrane region" description="Helical" evidence="7">
    <location>
        <begin position="70"/>
        <end position="99"/>
    </location>
</feature>
<dbReference type="Proteomes" id="UP000235826">
    <property type="component" value="Chromosome"/>
</dbReference>
<evidence type="ECO:0000256" key="7">
    <source>
        <dbReference type="SAM" id="Phobius"/>
    </source>
</evidence>
<reference evidence="8 9" key="1">
    <citation type="submission" date="2018-01" db="EMBL/GenBank/DDBJ databases">
        <title>Complete genome sequence of Flavivirga eckloniae ECD14 isolated from seaweed Ecklonia cava.</title>
        <authorList>
            <person name="Lee J.H."/>
            <person name="Baik K.S."/>
            <person name="Seong C.N."/>
        </authorList>
    </citation>
    <scope>NUCLEOTIDE SEQUENCE [LARGE SCALE GENOMIC DNA]</scope>
    <source>
        <strain evidence="8 9">ECD14</strain>
    </source>
</reference>
<dbReference type="Gene3D" id="1.20.1730.10">
    <property type="entry name" value="Sodium/glucose cotransporter"/>
    <property type="match status" value="1"/>
</dbReference>
<dbReference type="AlphaFoldDB" id="A0A2K9PP53"/>
<feature type="transmembrane region" description="Helical" evidence="7">
    <location>
        <begin position="432"/>
        <end position="449"/>
    </location>
</feature>
<evidence type="ECO:0000313" key="9">
    <source>
        <dbReference type="Proteomes" id="UP000235826"/>
    </source>
</evidence>
<protein>
    <submittedName>
        <fullName evidence="8">Sodium/glucose cotransporter</fullName>
    </submittedName>
</protein>
<feature type="transmembrane region" description="Helical" evidence="7">
    <location>
        <begin position="120"/>
        <end position="142"/>
    </location>
</feature>
<evidence type="ECO:0000313" key="8">
    <source>
        <dbReference type="EMBL" id="AUP78816.1"/>
    </source>
</evidence>
<feature type="transmembrane region" description="Helical" evidence="7">
    <location>
        <begin position="237"/>
        <end position="256"/>
    </location>
</feature>
<feature type="transmembrane region" description="Helical" evidence="7">
    <location>
        <begin position="323"/>
        <end position="352"/>
    </location>
</feature>
<evidence type="ECO:0000256" key="1">
    <source>
        <dbReference type="ARBA" id="ARBA00004141"/>
    </source>
</evidence>
<dbReference type="Pfam" id="PF00474">
    <property type="entry name" value="SSF"/>
    <property type="match status" value="1"/>
</dbReference>
<evidence type="ECO:0000256" key="6">
    <source>
        <dbReference type="RuleBase" id="RU362091"/>
    </source>
</evidence>
<feature type="transmembrane region" description="Helical" evidence="7">
    <location>
        <begin position="557"/>
        <end position="577"/>
    </location>
</feature>
<dbReference type="InterPro" id="IPR038377">
    <property type="entry name" value="Na/Glc_symporter_sf"/>
</dbReference>
<name>A0A2K9PP53_9FLAO</name>
<comment type="subcellular location">
    <subcellularLocation>
        <location evidence="1">Membrane</location>
        <topology evidence="1">Multi-pass membrane protein</topology>
    </subcellularLocation>
</comment>
<feature type="transmembrane region" description="Helical" evidence="7">
    <location>
        <begin position="373"/>
        <end position="395"/>
    </location>
</feature>
<proteinExistence type="inferred from homology"/>
<evidence type="ECO:0000256" key="2">
    <source>
        <dbReference type="ARBA" id="ARBA00006434"/>
    </source>
</evidence>
<evidence type="ECO:0000256" key="4">
    <source>
        <dbReference type="ARBA" id="ARBA00022989"/>
    </source>
</evidence>